<accession>A0ABW5R3G2</accession>
<dbReference type="RefSeq" id="WP_379278310.1">
    <property type="nucleotide sequence ID" value="NZ_JBHUGT010000045.1"/>
</dbReference>
<evidence type="ECO:0000313" key="2">
    <source>
        <dbReference type="Proteomes" id="UP001597493"/>
    </source>
</evidence>
<organism evidence="1 2">
    <name type="scientific">Paenibacillus thailandensis</name>
    <dbReference type="NCBI Taxonomy" id="393250"/>
    <lineage>
        <taxon>Bacteria</taxon>
        <taxon>Bacillati</taxon>
        <taxon>Bacillota</taxon>
        <taxon>Bacilli</taxon>
        <taxon>Bacillales</taxon>
        <taxon>Paenibacillaceae</taxon>
        <taxon>Paenibacillus</taxon>
    </lineage>
</organism>
<name>A0ABW5R3G2_9BACL</name>
<dbReference type="EMBL" id="JBHUMY010000038">
    <property type="protein sequence ID" value="MFD2663032.1"/>
    <property type="molecule type" value="Genomic_DNA"/>
</dbReference>
<evidence type="ECO:0008006" key="3">
    <source>
        <dbReference type="Google" id="ProtNLM"/>
    </source>
</evidence>
<protein>
    <recommendedName>
        <fullName evidence="3">Tail fiber protein</fullName>
    </recommendedName>
</protein>
<gene>
    <name evidence="1" type="ORF">ACFSW5_22500</name>
</gene>
<evidence type="ECO:0000313" key="1">
    <source>
        <dbReference type="EMBL" id="MFD2663032.1"/>
    </source>
</evidence>
<reference evidence="2" key="1">
    <citation type="journal article" date="2019" name="Int. J. Syst. Evol. Microbiol.">
        <title>The Global Catalogue of Microorganisms (GCM) 10K type strain sequencing project: providing services to taxonomists for standard genome sequencing and annotation.</title>
        <authorList>
            <consortium name="The Broad Institute Genomics Platform"/>
            <consortium name="The Broad Institute Genome Sequencing Center for Infectious Disease"/>
            <person name="Wu L."/>
            <person name="Ma J."/>
        </authorList>
    </citation>
    <scope>NUCLEOTIDE SEQUENCE [LARGE SCALE GENOMIC DNA]</scope>
    <source>
        <strain evidence="2">TISTR 1827</strain>
    </source>
</reference>
<comment type="caution">
    <text evidence="1">The sequence shown here is derived from an EMBL/GenBank/DDBJ whole genome shotgun (WGS) entry which is preliminary data.</text>
</comment>
<dbReference type="Proteomes" id="UP001597493">
    <property type="component" value="Unassembled WGS sequence"/>
</dbReference>
<proteinExistence type="predicted"/>
<keyword evidence="2" id="KW-1185">Reference proteome</keyword>
<sequence>METLPSGIKKYQGTDAATKDNFNINVDLLNTKITELDAHKVATTDVHGSTSSATANTIVQRNASGQFNVGAPTANSHAATKKYVDDLAATKLSTSGGEMSGDIVFWSNKGLRGYMTNGSVQPIASISYTNETLIGNTATPLRLRGNEFTYNNNDVFHKGYSTPFILYAHGNISGSNAATIAPTASFVNAGSVTMLDVITPSNFNAIATRVYPNKRRVVMNNQTIPVRVETSSSTIATNVTLQLRIAYSGGEYTVATKSGSLTGTGEITFTGCSFDLTTTNGVCEIRLYVITDSQIKIRVGTIEASATDAWYNMYLGV</sequence>